<dbReference type="OrthoDB" id="4135445at2759"/>
<sequence length="360" mass="40550">MTTSQNTEHTFIFHDDDEERPSWVQRNEVAVAGHVERKHGYPANAIHDATPDETQIIQLRSARLKICIDRGPTSTTHLWPDLDHGIQRSGLVWVIRHLAGRAPILQDWKRLKSLENAEWLTIIAFVLGPSLNDILRAQLAKLVWSSSSELTCVIPYLQQWIQRRRMETLERVYTIFQEHVGELRSTHGKSKIASNIISKLNDPSGVNIDFSLGWRTQCDNGGKVVGMSPKALADDILQVLLDESGIPPVNRSASLLSNGSDHYATPKPYGPRQGAGGDFWEFTKTVIGNLSSSHAEDKVITEIHTVVKKAQDLKNSKWKRLESDKIKTLVEWRDAQQSQWRCKFIGPDQMNGNTISPSNA</sequence>
<dbReference type="EMBL" id="ML994615">
    <property type="protein sequence ID" value="KAF2192483.1"/>
    <property type="molecule type" value="Genomic_DNA"/>
</dbReference>
<keyword evidence="2" id="KW-1185">Reference proteome</keyword>
<name>A0A6A6EN43_9PEZI</name>
<dbReference type="AlphaFoldDB" id="A0A6A6EN43"/>
<organism evidence="1 2">
    <name type="scientific">Zopfia rhizophila CBS 207.26</name>
    <dbReference type="NCBI Taxonomy" id="1314779"/>
    <lineage>
        <taxon>Eukaryota</taxon>
        <taxon>Fungi</taxon>
        <taxon>Dikarya</taxon>
        <taxon>Ascomycota</taxon>
        <taxon>Pezizomycotina</taxon>
        <taxon>Dothideomycetes</taxon>
        <taxon>Dothideomycetes incertae sedis</taxon>
        <taxon>Zopfiaceae</taxon>
        <taxon>Zopfia</taxon>
    </lineage>
</organism>
<dbReference type="Proteomes" id="UP000800200">
    <property type="component" value="Unassembled WGS sequence"/>
</dbReference>
<proteinExistence type="predicted"/>
<gene>
    <name evidence="1" type="ORF">K469DRAFT_745905</name>
</gene>
<protein>
    <submittedName>
        <fullName evidence="1">Uncharacterized protein</fullName>
    </submittedName>
</protein>
<evidence type="ECO:0000313" key="1">
    <source>
        <dbReference type="EMBL" id="KAF2192483.1"/>
    </source>
</evidence>
<reference evidence="1" key="1">
    <citation type="journal article" date="2020" name="Stud. Mycol.">
        <title>101 Dothideomycetes genomes: a test case for predicting lifestyles and emergence of pathogens.</title>
        <authorList>
            <person name="Haridas S."/>
            <person name="Albert R."/>
            <person name="Binder M."/>
            <person name="Bloem J."/>
            <person name="Labutti K."/>
            <person name="Salamov A."/>
            <person name="Andreopoulos B."/>
            <person name="Baker S."/>
            <person name="Barry K."/>
            <person name="Bills G."/>
            <person name="Bluhm B."/>
            <person name="Cannon C."/>
            <person name="Castanera R."/>
            <person name="Culley D."/>
            <person name="Daum C."/>
            <person name="Ezra D."/>
            <person name="Gonzalez J."/>
            <person name="Henrissat B."/>
            <person name="Kuo A."/>
            <person name="Liang C."/>
            <person name="Lipzen A."/>
            <person name="Lutzoni F."/>
            <person name="Magnuson J."/>
            <person name="Mondo S."/>
            <person name="Nolan M."/>
            <person name="Ohm R."/>
            <person name="Pangilinan J."/>
            <person name="Park H.-J."/>
            <person name="Ramirez L."/>
            <person name="Alfaro M."/>
            <person name="Sun H."/>
            <person name="Tritt A."/>
            <person name="Yoshinaga Y."/>
            <person name="Zwiers L.-H."/>
            <person name="Turgeon B."/>
            <person name="Goodwin S."/>
            <person name="Spatafora J."/>
            <person name="Crous P."/>
            <person name="Grigoriev I."/>
        </authorList>
    </citation>
    <scope>NUCLEOTIDE SEQUENCE</scope>
    <source>
        <strain evidence="1">CBS 207.26</strain>
    </source>
</reference>
<evidence type="ECO:0000313" key="2">
    <source>
        <dbReference type="Proteomes" id="UP000800200"/>
    </source>
</evidence>
<accession>A0A6A6EN43</accession>